<comment type="caution">
    <text evidence="1">The sequence shown here is derived from an EMBL/GenBank/DDBJ whole genome shotgun (WGS) entry which is preliminary data.</text>
</comment>
<dbReference type="EMBL" id="JBFNXR010000048">
    <property type="protein sequence ID" value="MEW9855907.1"/>
    <property type="molecule type" value="Genomic_DNA"/>
</dbReference>
<accession>A0ABV3RD76</accession>
<name>A0ABV3RD76_9SPHN</name>
<evidence type="ECO:0000313" key="1">
    <source>
        <dbReference type="EMBL" id="MEW9855907.1"/>
    </source>
</evidence>
<gene>
    <name evidence="1" type="ORF">ABUH87_12235</name>
</gene>
<evidence type="ECO:0000313" key="2">
    <source>
        <dbReference type="Proteomes" id="UP001556118"/>
    </source>
</evidence>
<protein>
    <submittedName>
        <fullName evidence="1">Uncharacterized protein</fullName>
    </submittedName>
</protein>
<sequence>MRPSPDNPVPETPTSKFELRRCVILTFARSIFPYAAFRASERRWAHRPAVNDGALFHGDIS</sequence>
<reference evidence="1 2" key="1">
    <citation type="submission" date="2024-06" db="EMBL/GenBank/DDBJ databases">
        <title>Novosphingobium rhizovicinus M1R2S20.</title>
        <authorList>
            <person name="Sun J.-Q."/>
        </authorList>
    </citation>
    <scope>NUCLEOTIDE SEQUENCE [LARGE SCALE GENOMIC DNA]</scope>
    <source>
        <strain evidence="1 2">M1R2S20</strain>
    </source>
</reference>
<dbReference type="RefSeq" id="WP_367774057.1">
    <property type="nucleotide sequence ID" value="NZ_JBFNXR010000048.1"/>
</dbReference>
<organism evidence="1 2">
    <name type="scientific">Novosphingobium rhizovicinum</name>
    <dbReference type="NCBI Taxonomy" id="3228928"/>
    <lineage>
        <taxon>Bacteria</taxon>
        <taxon>Pseudomonadati</taxon>
        <taxon>Pseudomonadota</taxon>
        <taxon>Alphaproteobacteria</taxon>
        <taxon>Sphingomonadales</taxon>
        <taxon>Sphingomonadaceae</taxon>
        <taxon>Novosphingobium</taxon>
    </lineage>
</organism>
<proteinExistence type="predicted"/>
<keyword evidence="2" id="KW-1185">Reference proteome</keyword>
<dbReference type="Proteomes" id="UP001556118">
    <property type="component" value="Unassembled WGS sequence"/>
</dbReference>